<dbReference type="InterPro" id="IPR002491">
    <property type="entry name" value="ABC_transptr_periplasmic_BD"/>
</dbReference>
<evidence type="ECO:0000313" key="4">
    <source>
        <dbReference type="EMBL" id="CAB5034812.1"/>
    </source>
</evidence>
<dbReference type="EMBL" id="CAEZXW010000006">
    <property type="protein sequence ID" value="CAB4693534.1"/>
    <property type="molecule type" value="Genomic_DNA"/>
</dbReference>
<protein>
    <submittedName>
        <fullName evidence="2">Unannotated protein</fullName>
    </submittedName>
</protein>
<gene>
    <name evidence="2" type="ORF">UFOPK2593_00199</name>
    <name evidence="3" type="ORF">UFOPK3492_00107</name>
    <name evidence="4" type="ORF">UFOPK4234_00208</name>
</gene>
<reference evidence="2" key="1">
    <citation type="submission" date="2020-05" db="EMBL/GenBank/DDBJ databases">
        <authorList>
            <person name="Chiriac C."/>
            <person name="Salcher M."/>
            <person name="Ghai R."/>
            <person name="Kavagutti S V."/>
        </authorList>
    </citation>
    <scope>NUCLEOTIDE SEQUENCE</scope>
</reference>
<proteinExistence type="predicted"/>
<dbReference type="PANTHER" id="PTHR30535">
    <property type="entry name" value="VITAMIN B12-BINDING PROTEIN"/>
    <property type="match status" value="1"/>
</dbReference>
<evidence type="ECO:0000259" key="1">
    <source>
        <dbReference type="PROSITE" id="PS50983"/>
    </source>
</evidence>
<sequence length="311" mass="31541">MKRMAVLVCLLLVGCSTSAPSVDRFVTISKAVLPVGPKISANQNGLGEDLEGAQSSNLDSTRIVSLANGAAESLVAMGLGDQLVGRDIASTLPEIANVPVVAMGHQVSAEKVLGTSPTEVIVDASTGPKSALQQIAAAGVSVVVIPEAWTVASAKERALALGRAVGAEDVARGLIADIPAFTISPTPRVIFLYLRGPSSIYLLGGKGSGADEIISLAGGVDAGAAISNKPFSPITAETIAQANPDLILVMAKGLASVDGVKGLVSLPGVAQTNAGKNRRVVAVDDSLLLSFGPRLPDLISQLNAAMIKVLK</sequence>
<dbReference type="SUPFAM" id="SSF53807">
    <property type="entry name" value="Helical backbone' metal receptor"/>
    <property type="match status" value="1"/>
</dbReference>
<organism evidence="2">
    <name type="scientific">freshwater metagenome</name>
    <dbReference type="NCBI Taxonomy" id="449393"/>
    <lineage>
        <taxon>unclassified sequences</taxon>
        <taxon>metagenomes</taxon>
        <taxon>ecological metagenomes</taxon>
    </lineage>
</organism>
<accession>A0A6J6PB29</accession>
<dbReference type="Pfam" id="PF01497">
    <property type="entry name" value="Peripla_BP_2"/>
    <property type="match status" value="1"/>
</dbReference>
<evidence type="ECO:0000313" key="3">
    <source>
        <dbReference type="EMBL" id="CAB4888210.1"/>
    </source>
</evidence>
<dbReference type="PROSITE" id="PS51257">
    <property type="entry name" value="PROKAR_LIPOPROTEIN"/>
    <property type="match status" value="1"/>
</dbReference>
<dbReference type="EMBL" id="CAFBMD010000003">
    <property type="protein sequence ID" value="CAB4888210.1"/>
    <property type="molecule type" value="Genomic_DNA"/>
</dbReference>
<dbReference type="PROSITE" id="PS50983">
    <property type="entry name" value="FE_B12_PBP"/>
    <property type="match status" value="1"/>
</dbReference>
<dbReference type="AlphaFoldDB" id="A0A6J6PB29"/>
<name>A0A6J6PB29_9ZZZZ</name>
<dbReference type="InterPro" id="IPR050902">
    <property type="entry name" value="ABC_Transporter_SBP"/>
</dbReference>
<dbReference type="PANTHER" id="PTHR30535:SF4">
    <property type="entry name" value="HEMIN-BINDING PERIPLASMIC PROTEIN HMUT"/>
    <property type="match status" value="1"/>
</dbReference>
<evidence type="ECO:0000313" key="2">
    <source>
        <dbReference type="EMBL" id="CAB4693534.1"/>
    </source>
</evidence>
<dbReference type="EMBL" id="CAFBQA010000005">
    <property type="protein sequence ID" value="CAB5034812.1"/>
    <property type="molecule type" value="Genomic_DNA"/>
</dbReference>
<dbReference type="Gene3D" id="3.40.50.1980">
    <property type="entry name" value="Nitrogenase molybdenum iron protein domain"/>
    <property type="match status" value="2"/>
</dbReference>
<feature type="domain" description="Fe/B12 periplasmic-binding" evidence="1">
    <location>
        <begin position="62"/>
        <end position="311"/>
    </location>
</feature>